<reference evidence="2" key="1">
    <citation type="submission" date="2020-11" db="EMBL/GenBank/DDBJ databases">
        <authorList>
            <consortium name="DOE Joint Genome Institute"/>
            <person name="Ahrendt S."/>
            <person name="Riley R."/>
            <person name="Andreopoulos W."/>
            <person name="LaButti K."/>
            <person name="Pangilinan J."/>
            <person name="Ruiz-duenas F.J."/>
            <person name="Barrasa J.M."/>
            <person name="Sanchez-Garcia M."/>
            <person name="Camarero S."/>
            <person name="Miyauchi S."/>
            <person name="Serrano A."/>
            <person name="Linde D."/>
            <person name="Babiker R."/>
            <person name="Drula E."/>
            <person name="Ayuso-Fernandez I."/>
            <person name="Pacheco R."/>
            <person name="Padilla G."/>
            <person name="Ferreira P."/>
            <person name="Barriuso J."/>
            <person name="Kellner H."/>
            <person name="Castanera R."/>
            <person name="Alfaro M."/>
            <person name="Ramirez L."/>
            <person name="Pisabarro A.G."/>
            <person name="Kuo A."/>
            <person name="Tritt A."/>
            <person name="Lipzen A."/>
            <person name="He G."/>
            <person name="Yan M."/>
            <person name="Ng V."/>
            <person name="Cullen D."/>
            <person name="Martin F."/>
            <person name="Rosso M.-N."/>
            <person name="Henrissat B."/>
            <person name="Hibbett D."/>
            <person name="Martinez A.T."/>
            <person name="Grigoriev I.V."/>
        </authorList>
    </citation>
    <scope>NUCLEOTIDE SEQUENCE</scope>
    <source>
        <strain evidence="2">AH 44721</strain>
    </source>
</reference>
<dbReference type="Proteomes" id="UP000724874">
    <property type="component" value="Unassembled WGS sequence"/>
</dbReference>
<evidence type="ECO:0000313" key="3">
    <source>
        <dbReference type="Proteomes" id="UP000724874"/>
    </source>
</evidence>
<feature type="domain" description="DUF5648" evidence="1">
    <location>
        <begin position="20"/>
        <end position="159"/>
    </location>
</feature>
<keyword evidence="3" id="KW-1185">Reference proteome</keyword>
<name>A0A9P5NG70_GYMJU</name>
<dbReference type="AlphaFoldDB" id="A0A9P5NG70"/>
<proteinExistence type="predicted"/>
<comment type="caution">
    <text evidence="2">The sequence shown here is derived from an EMBL/GenBank/DDBJ whole genome shotgun (WGS) entry which is preliminary data.</text>
</comment>
<sequence>PQRRAGAAPQACGDVTLLVPFYRLWNPSVKNDYYTTSLAEKQAVLSAGYNDEGVAGWIWPNSTQTQLQTIPFYHVVNDEVHNDFYTIATSERDNALTNLGYRDLGIAGYVYPDGTCGGLPLFRLWSQNAQNDFYTMSPSERDTVIASNSDKYVDEGAGAFLFRF</sequence>
<gene>
    <name evidence="2" type="ORF">CPB84DRAFT_1687121</name>
</gene>
<organism evidence="2 3">
    <name type="scientific">Gymnopilus junonius</name>
    <name type="common">Spectacular rustgill mushroom</name>
    <name type="synonym">Gymnopilus spectabilis subsp. junonius</name>
    <dbReference type="NCBI Taxonomy" id="109634"/>
    <lineage>
        <taxon>Eukaryota</taxon>
        <taxon>Fungi</taxon>
        <taxon>Dikarya</taxon>
        <taxon>Basidiomycota</taxon>
        <taxon>Agaricomycotina</taxon>
        <taxon>Agaricomycetes</taxon>
        <taxon>Agaricomycetidae</taxon>
        <taxon>Agaricales</taxon>
        <taxon>Agaricineae</taxon>
        <taxon>Hymenogastraceae</taxon>
        <taxon>Gymnopilus</taxon>
    </lineage>
</organism>
<evidence type="ECO:0000259" key="1">
    <source>
        <dbReference type="Pfam" id="PF18885"/>
    </source>
</evidence>
<accession>A0A9P5NG70</accession>
<evidence type="ECO:0000313" key="2">
    <source>
        <dbReference type="EMBL" id="KAF8881551.1"/>
    </source>
</evidence>
<dbReference type="InterPro" id="IPR043708">
    <property type="entry name" value="DUF5648"/>
</dbReference>
<dbReference type="EMBL" id="JADNYJ010000130">
    <property type="protein sequence ID" value="KAF8881551.1"/>
    <property type="molecule type" value="Genomic_DNA"/>
</dbReference>
<dbReference type="OrthoDB" id="9971254at2759"/>
<feature type="non-terminal residue" evidence="2">
    <location>
        <position position="1"/>
    </location>
</feature>
<dbReference type="Pfam" id="PF18885">
    <property type="entry name" value="DUF5648"/>
    <property type="match status" value="1"/>
</dbReference>
<protein>
    <recommendedName>
        <fullName evidence="1">DUF5648 domain-containing protein</fullName>
    </recommendedName>
</protein>